<organism evidence="1 2">
    <name type="scientific">Winogradskyella poriferorum</name>
    <dbReference type="NCBI Taxonomy" id="307627"/>
    <lineage>
        <taxon>Bacteria</taxon>
        <taxon>Pseudomonadati</taxon>
        <taxon>Bacteroidota</taxon>
        <taxon>Flavobacteriia</taxon>
        <taxon>Flavobacteriales</taxon>
        <taxon>Flavobacteriaceae</taxon>
        <taxon>Winogradskyella</taxon>
    </lineage>
</organism>
<dbReference type="EMBL" id="JAZHOU010000009">
    <property type="protein sequence ID" value="MEF3080580.1"/>
    <property type="molecule type" value="Genomic_DNA"/>
</dbReference>
<dbReference type="Pfam" id="PF11185">
    <property type="entry name" value="DUF2971"/>
    <property type="match status" value="1"/>
</dbReference>
<proteinExistence type="predicted"/>
<keyword evidence="2" id="KW-1185">Reference proteome</keyword>
<dbReference type="Proteomes" id="UP001356704">
    <property type="component" value="Unassembled WGS sequence"/>
</dbReference>
<comment type="caution">
    <text evidence="1">The sequence shown here is derived from an EMBL/GenBank/DDBJ whole genome shotgun (WGS) entry which is preliminary data.</text>
</comment>
<protein>
    <submittedName>
        <fullName evidence="1">DUF2971 domain-containing protein</fullName>
    </submittedName>
</protein>
<gene>
    <name evidence="1" type="ORF">V1468_16310</name>
</gene>
<evidence type="ECO:0000313" key="2">
    <source>
        <dbReference type="Proteomes" id="UP001356704"/>
    </source>
</evidence>
<dbReference type="InterPro" id="IPR021352">
    <property type="entry name" value="DUF2971"/>
</dbReference>
<accession>A0ABU7W9D3</accession>
<sequence>MGTIKMTWETYHTKGIKQKYVYRYVTIEKLIDFLETNSLFLSRLDKFEDNLENIEPYDINELKVRTQTLSKPEEANPEISETIWTQIIQNNKAELRAIQAKLTKQQKHRFVSCWILNDTESFAMWDIYGKAGFAIRFERKYFQKLIKDSISLQTEPTSKIDLVVAGIVQYQNFDKMLFKEQESSLKYSAFRKHQAFNHESEYRIIGFMKEILEIPGLKYKLPDINELEFELIANPRLDRFQFQKYSGIVSKYSEKHKLKESELKIWLDFRNTNY</sequence>
<name>A0ABU7W9D3_9FLAO</name>
<evidence type="ECO:0000313" key="1">
    <source>
        <dbReference type="EMBL" id="MEF3080580.1"/>
    </source>
</evidence>
<reference evidence="1 2" key="1">
    <citation type="submission" date="2024-02" db="EMBL/GenBank/DDBJ databases">
        <title>Winogradskyella poriferorum JCM 12885.</title>
        <authorList>
            <person name="Zhang D.-F."/>
            <person name="Fu Z.-Y."/>
        </authorList>
    </citation>
    <scope>NUCLEOTIDE SEQUENCE [LARGE SCALE GENOMIC DNA]</scope>
    <source>
        <strain evidence="1 2">JCM 12885</strain>
    </source>
</reference>